<proteinExistence type="predicted"/>
<protein>
    <submittedName>
        <fullName evidence="1">Uncharacterized protein</fullName>
    </submittedName>
</protein>
<evidence type="ECO:0000313" key="1">
    <source>
        <dbReference type="EMBL" id="EUD64468.1"/>
    </source>
</evidence>
<dbReference type="EMBL" id="KI965500">
    <property type="protein sequence ID" value="EUD64468.1"/>
    <property type="molecule type" value="Genomic_DNA"/>
</dbReference>
<keyword evidence="2" id="KW-1185">Reference proteome</keyword>
<accession>W6ZYN7</accession>
<reference evidence="1 2" key="1">
    <citation type="submission" date="2013-02" db="EMBL/GenBank/DDBJ databases">
        <title>The Genome Sequence of Plasmodium inui San Antonio 1.</title>
        <authorList>
            <consortium name="The Broad Institute Genome Sequencing Platform"/>
            <consortium name="The Broad Institute Genome Sequencing Center for Infectious Disease"/>
            <person name="Neafsey D."/>
            <person name="Cheeseman I."/>
            <person name="Volkman S."/>
            <person name="Adams J."/>
            <person name="Walker B."/>
            <person name="Young S.K."/>
            <person name="Zeng Q."/>
            <person name="Gargeya S."/>
            <person name="Fitzgerald M."/>
            <person name="Haas B."/>
            <person name="Abouelleil A."/>
            <person name="Alvarado L."/>
            <person name="Arachchi H.M."/>
            <person name="Berlin A.M."/>
            <person name="Chapman S.B."/>
            <person name="Dewar J."/>
            <person name="Goldberg J."/>
            <person name="Griggs A."/>
            <person name="Gujja S."/>
            <person name="Hansen M."/>
            <person name="Howarth C."/>
            <person name="Imamovic A."/>
            <person name="Larimer J."/>
            <person name="McCowan C."/>
            <person name="Murphy C."/>
            <person name="Neiman D."/>
            <person name="Pearson M."/>
            <person name="Priest M."/>
            <person name="Roberts A."/>
            <person name="Saif S."/>
            <person name="Shea T."/>
            <person name="Sisk P."/>
            <person name="Sykes S."/>
            <person name="Wortman J."/>
            <person name="Nusbaum C."/>
            <person name="Birren B."/>
        </authorList>
    </citation>
    <scope>NUCLEOTIDE SEQUENCE [LARGE SCALE GENOMIC DNA]</scope>
    <source>
        <strain evidence="1 2">San Antonio 1</strain>
    </source>
</reference>
<evidence type="ECO:0000313" key="2">
    <source>
        <dbReference type="Proteomes" id="UP000030640"/>
    </source>
</evidence>
<dbReference type="Proteomes" id="UP000030640">
    <property type="component" value="Unassembled WGS sequence"/>
</dbReference>
<gene>
    <name evidence="1" type="ORF">C922_05156</name>
</gene>
<organism evidence="1 2">
    <name type="scientific">Plasmodium inui San Antonio 1</name>
    <dbReference type="NCBI Taxonomy" id="1237626"/>
    <lineage>
        <taxon>Eukaryota</taxon>
        <taxon>Sar</taxon>
        <taxon>Alveolata</taxon>
        <taxon>Apicomplexa</taxon>
        <taxon>Aconoidasida</taxon>
        <taxon>Haemosporida</taxon>
        <taxon>Plasmodiidae</taxon>
        <taxon>Plasmodium</taxon>
        <taxon>Plasmodium (Plasmodium)</taxon>
    </lineage>
</organism>
<dbReference type="AlphaFoldDB" id="W6ZYN7"/>
<dbReference type="GeneID" id="20040430"/>
<dbReference type="RefSeq" id="XP_008818950.1">
    <property type="nucleotide sequence ID" value="XM_008820728.1"/>
</dbReference>
<dbReference type="VEuPathDB" id="PlasmoDB:C922_05156"/>
<name>W6ZYN7_9APIC</name>
<sequence>METTPNIADKHRIFLRMSRKKKTLSIKHKDLQASYTKTQKDNKTRALSTMIMTYLEQNSFRGKI</sequence>